<dbReference type="PROSITE" id="PS51689">
    <property type="entry name" value="SAM_RNA_A_N6_MT"/>
    <property type="match status" value="1"/>
</dbReference>
<keyword evidence="8" id="KW-0732">Signal</keyword>
<keyword evidence="4 6" id="KW-0949">S-adenosyl-L-methionine</keyword>
<evidence type="ECO:0000259" key="9">
    <source>
        <dbReference type="SMART" id="SM00650"/>
    </source>
</evidence>
<feature type="binding site" evidence="6">
    <location>
        <position position="162"/>
    </location>
    <ligand>
        <name>S-adenosyl-L-methionine</name>
        <dbReference type="ChEBI" id="CHEBI:59789"/>
    </ligand>
</feature>
<comment type="similarity">
    <text evidence="6 7">Belongs to the class I-like SAM-binding methyltransferase superfamily. rRNA adenine N(6)-methyltransferase family.</text>
</comment>
<evidence type="ECO:0000256" key="6">
    <source>
        <dbReference type="PROSITE-ProRule" id="PRU01026"/>
    </source>
</evidence>
<proteinExistence type="inferred from homology"/>
<keyword evidence="1 7" id="KW-0698">rRNA processing</keyword>
<sequence>MRKSPFTRLIQLLLRQQLGVLLFAEFARVECFLERPLTTHIHNTIFSAKRQFNFAVNGWVQDQYGEWEWEEDDPNYQASTSVVIQVSATPQLPSGTYRPKQSLGQNYLKDPNTVAKIVRAFHQDASRYQPTVEEIVELGPGAGALTDKLVEVYGASHLHCIEIDERSIQLLEQKHPTLKITHADVLQVDYSEMAVERPLVVIGNLPYYITSQILFALADAAHVGAVSSATVTMQWEVGQRMIAKPKTKDYGILSVVFQLYAEVVCHFKIPPTVFYPKPAVDSALIGLHFYSPSLLRERLQGVAPVQLRRVVTTAFQQRRKTLRNSLKKLCQQEGVELSEEWAVQRPEELTPEDFVALTKSIFGTQPEMQLGKKVWRKLKHGSNN</sequence>
<feature type="domain" description="Ribosomal RNA adenine methylase transferase N-terminal" evidence="9">
    <location>
        <begin position="113"/>
        <end position="291"/>
    </location>
</feature>
<dbReference type="SMART" id="SM00650">
    <property type="entry name" value="rADc"/>
    <property type="match status" value="1"/>
</dbReference>
<keyword evidence="3 6" id="KW-0808">Transferase</keyword>
<dbReference type="PANTHER" id="PTHR11727">
    <property type="entry name" value="DIMETHYLADENOSINE TRANSFERASE"/>
    <property type="match status" value="1"/>
</dbReference>
<dbReference type="InterPro" id="IPR023165">
    <property type="entry name" value="rRNA_Ade_diMease-like_C"/>
</dbReference>
<feature type="binding site" evidence="6">
    <location>
        <position position="108"/>
    </location>
    <ligand>
        <name>S-adenosyl-L-methionine</name>
        <dbReference type="ChEBI" id="CHEBI:59789"/>
    </ligand>
</feature>
<keyword evidence="2 6" id="KW-0489">Methyltransferase</keyword>
<evidence type="ECO:0000256" key="7">
    <source>
        <dbReference type="RuleBase" id="RU362106"/>
    </source>
</evidence>
<evidence type="ECO:0000256" key="5">
    <source>
        <dbReference type="ARBA" id="ARBA00022884"/>
    </source>
</evidence>
<reference evidence="10 11" key="1">
    <citation type="journal article" date="2015" name="Plant Cell">
        <title>Oil accumulation by the oleaginous diatom Fistulifera solaris as revealed by the genome and transcriptome.</title>
        <authorList>
            <person name="Tanaka T."/>
            <person name="Maeda Y."/>
            <person name="Veluchamy A."/>
            <person name="Tanaka M."/>
            <person name="Abida H."/>
            <person name="Marechal E."/>
            <person name="Bowler C."/>
            <person name="Muto M."/>
            <person name="Sunaga Y."/>
            <person name="Tanaka M."/>
            <person name="Yoshino T."/>
            <person name="Taniguchi T."/>
            <person name="Fukuda Y."/>
            <person name="Nemoto M."/>
            <person name="Matsumoto M."/>
            <person name="Wong P.S."/>
            <person name="Aburatani S."/>
            <person name="Fujibuchi W."/>
        </authorList>
    </citation>
    <scope>NUCLEOTIDE SEQUENCE [LARGE SCALE GENOMIC DNA]</scope>
    <source>
        <strain evidence="10 11">JPCC DA0580</strain>
    </source>
</reference>
<dbReference type="FunFam" id="1.10.8.100:FF:000001">
    <property type="entry name" value="Ribosomal RNA small subunit methyltransferase A"/>
    <property type="match status" value="1"/>
</dbReference>
<feature type="signal peptide" evidence="8">
    <location>
        <begin position="1"/>
        <end position="31"/>
    </location>
</feature>
<dbReference type="EMBL" id="BDSP01000032">
    <property type="protein sequence ID" value="GAX11006.1"/>
    <property type="molecule type" value="Genomic_DNA"/>
</dbReference>
<dbReference type="InterPro" id="IPR020598">
    <property type="entry name" value="rRNA_Ade_methylase_Trfase_N"/>
</dbReference>
<organism evidence="10 11">
    <name type="scientific">Fistulifera solaris</name>
    <name type="common">Oleaginous diatom</name>
    <dbReference type="NCBI Taxonomy" id="1519565"/>
    <lineage>
        <taxon>Eukaryota</taxon>
        <taxon>Sar</taxon>
        <taxon>Stramenopiles</taxon>
        <taxon>Ochrophyta</taxon>
        <taxon>Bacillariophyta</taxon>
        <taxon>Bacillariophyceae</taxon>
        <taxon>Bacillariophycidae</taxon>
        <taxon>Naviculales</taxon>
        <taxon>Naviculaceae</taxon>
        <taxon>Fistulifera</taxon>
    </lineage>
</organism>
<protein>
    <recommendedName>
        <fullName evidence="7">rRNA adenine N(6)-methyltransferase</fullName>
        <ecNumber evidence="7">2.1.1.-</ecNumber>
    </recommendedName>
</protein>
<evidence type="ECO:0000256" key="1">
    <source>
        <dbReference type="ARBA" id="ARBA00022552"/>
    </source>
</evidence>
<evidence type="ECO:0000256" key="2">
    <source>
        <dbReference type="ARBA" id="ARBA00022603"/>
    </source>
</evidence>
<evidence type="ECO:0000256" key="3">
    <source>
        <dbReference type="ARBA" id="ARBA00022679"/>
    </source>
</evidence>
<dbReference type="InterPro" id="IPR020596">
    <property type="entry name" value="rRNA_Ade_Mease_Trfase_CS"/>
</dbReference>
<feature type="binding site" evidence="6">
    <location>
        <position position="106"/>
    </location>
    <ligand>
        <name>S-adenosyl-L-methionine</name>
        <dbReference type="ChEBI" id="CHEBI:59789"/>
    </ligand>
</feature>
<dbReference type="HAMAP" id="MF_00607">
    <property type="entry name" value="16SrRNA_methyltr_A"/>
    <property type="match status" value="1"/>
</dbReference>
<dbReference type="CDD" id="cd02440">
    <property type="entry name" value="AdoMet_MTases"/>
    <property type="match status" value="1"/>
</dbReference>
<dbReference type="AlphaFoldDB" id="A0A1Z5JAL9"/>
<dbReference type="SUPFAM" id="SSF53335">
    <property type="entry name" value="S-adenosyl-L-methionine-dependent methyltransferases"/>
    <property type="match status" value="1"/>
</dbReference>
<dbReference type="InParanoid" id="A0A1Z5JAL9"/>
<name>A0A1Z5JAL9_FISSO</name>
<feature type="binding site" evidence="6">
    <location>
        <position position="139"/>
    </location>
    <ligand>
        <name>S-adenosyl-L-methionine</name>
        <dbReference type="ChEBI" id="CHEBI:59789"/>
    </ligand>
</feature>
<dbReference type="EC" id="2.1.1.-" evidence="7"/>
<evidence type="ECO:0000256" key="4">
    <source>
        <dbReference type="ARBA" id="ARBA00022691"/>
    </source>
</evidence>
<dbReference type="OrthoDB" id="74991at2759"/>
<dbReference type="InterPro" id="IPR011530">
    <property type="entry name" value="rRNA_adenine_dimethylase"/>
</dbReference>
<dbReference type="Gene3D" id="3.40.50.150">
    <property type="entry name" value="Vaccinia Virus protein VP39"/>
    <property type="match status" value="1"/>
</dbReference>
<feature type="binding site" evidence="6">
    <location>
        <position position="204"/>
    </location>
    <ligand>
        <name>S-adenosyl-L-methionine</name>
        <dbReference type="ChEBI" id="CHEBI:59789"/>
    </ligand>
</feature>
<keyword evidence="11" id="KW-1185">Reference proteome</keyword>
<feature type="chain" id="PRO_5012283587" description="rRNA adenine N(6)-methyltransferase" evidence="8">
    <location>
        <begin position="32"/>
        <end position="384"/>
    </location>
</feature>
<comment type="caution">
    <text evidence="10">The sequence shown here is derived from an EMBL/GenBank/DDBJ whole genome shotgun (WGS) entry which is preliminary data.</text>
</comment>
<dbReference type="Proteomes" id="UP000198406">
    <property type="component" value="Unassembled WGS sequence"/>
</dbReference>
<evidence type="ECO:0000256" key="8">
    <source>
        <dbReference type="SAM" id="SignalP"/>
    </source>
</evidence>
<dbReference type="Gene3D" id="1.10.8.100">
    <property type="entry name" value="Ribosomal RNA adenine dimethylase-like, domain 2"/>
    <property type="match status" value="1"/>
</dbReference>
<gene>
    <name evidence="10" type="ORF">FisN_2Lh535</name>
</gene>
<keyword evidence="5 6" id="KW-0694">RNA-binding</keyword>
<dbReference type="NCBIfam" id="TIGR00755">
    <property type="entry name" value="ksgA"/>
    <property type="match status" value="1"/>
</dbReference>
<dbReference type="InterPro" id="IPR029063">
    <property type="entry name" value="SAM-dependent_MTases_sf"/>
</dbReference>
<dbReference type="InterPro" id="IPR001737">
    <property type="entry name" value="KsgA/Erm"/>
</dbReference>
<evidence type="ECO:0000313" key="10">
    <source>
        <dbReference type="EMBL" id="GAX11006.1"/>
    </source>
</evidence>
<dbReference type="Pfam" id="PF00398">
    <property type="entry name" value="RrnaAD"/>
    <property type="match status" value="1"/>
</dbReference>
<dbReference type="PANTHER" id="PTHR11727:SF18">
    <property type="entry name" value="RRNA ADENINE N(6)-METHYLTRANSFERASE"/>
    <property type="match status" value="1"/>
</dbReference>
<dbReference type="GO" id="GO:0003723">
    <property type="term" value="F:RNA binding"/>
    <property type="evidence" value="ECO:0007669"/>
    <property type="project" value="UniProtKB-UniRule"/>
</dbReference>
<evidence type="ECO:0000313" key="11">
    <source>
        <dbReference type="Proteomes" id="UP000198406"/>
    </source>
</evidence>
<dbReference type="PROSITE" id="PS01131">
    <property type="entry name" value="RRNA_A_DIMETH"/>
    <property type="match status" value="1"/>
</dbReference>
<feature type="binding site" evidence="6">
    <location>
        <position position="184"/>
    </location>
    <ligand>
        <name>S-adenosyl-L-methionine</name>
        <dbReference type="ChEBI" id="CHEBI:59789"/>
    </ligand>
</feature>
<accession>A0A1Z5JAL9</accession>
<dbReference type="GO" id="GO:0000179">
    <property type="term" value="F:rRNA (adenine-N6,N6-)-dimethyltransferase activity"/>
    <property type="evidence" value="ECO:0007669"/>
    <property type="project" value="UniProtKB-UniRule"/>
</dbReference>